<feature type="region of interest" description="Disordered" evidence="1">
    <location>
        <begin position="25"/>
        <end position="44"/>
    </location>
</feature>
<organism evidence="2 3">
    <name type="scientific">Leucobacter chromiireducens subsp. chromiireducens</name>
    <dbReference type="NCBI Taxonomy" id="660067"/>
    <lineage>
        <taxon>Bacteria</taxon>
        <taxon>Bacillati</taxon>
        <taxon>Actinomycetota</taxon>
        <taxon>Actinomycetes</taxon>
        <taxon>Micrococcales</taxon>
        <taxon>Microbacteriaceae</taxon>
        <taxon>Leucobacter</taxon>
    </lineage>
</organism>
<dbReference type="EMBL" id="QYAD01000002">
    <property type="protein sequence ID" value="MBL3689990.1"/>
    <property type="molecule type" value="Genomic_DNA"/>
</dbReference>
<feature type="compositionally biased region" description="Basic and acidic residues" evidence="1">
    <location>
        <begin position="26"/>
        <end position="44"/>
    </location>
</feature>
<name>A0ABS1SQW2_9MICO</name>
<keyword evidence="3" id="KW-1185">Reference proteome</keyword>
<reference evidence="2 3" key="1">
    <citation type="submission" date="2018-09" db="EMBL/GenBank/DDBJ databases">
        <title>Comparative genomics of Leucobacter spp.</title>
        <authorList>
            <person name="Reis A.C."/>
            <person name="Kolvenbach B.A."/>
            <person name="Corvini P.F.X."/>
            <person name="Nunes O.C."/>
        </authorList>
    </citation>
    <scope>NUCLEOTIDE SEQUENCE [LARGE SCALE GENOMIC DNA]</scope>
    <source>
        <strain evidence="2 3">L-1</strain>
    </source>
</reference>
<dbReference type="Proteomes" id="UP001646141">
    <property type="component" value="Unassembled WGS sequence"/>
</dbReference>
<evidence type="ECO:0000313" key="3">
    <source>
        <dbReference type="Proteomes" id="UP001646141"/>
    </source>
</evidence>
<evidence type="ECO:0000256" key="1">
    <source>
        <dbReference type="SAM" id="MobiDB-lite"/>
    </source>
</evidence>
<sequence>MGYTRPEIRSLEFRDAAGAVIPFGERWADRDDGPPEDAYSREEHPERFAPLHTIAEALIAHLRDAYDVAVWEGTASFSELLNAPGIDESTRAVRITPRDPHCAPITLTFTDLPGVMLTSGYYSDTAFPSCGCSACDETWEEEGARLEDHVLAIVAGGFTERAWPSPWRELRAPDGSWAESGSVQEGTVPAERLATAEARLAELRRAHPAGNWQPWPVRVRP</sequence>
<accession>A0ABS1SQW2</accession>
<evidence type="ECO:0000313" key="2">
    <source>
        <dbReference type="EMBL" id="MBL3689990.1"/>
    </source>
</evidence>
<dbReference type="InterPro" id="IPR045773">
    <property type="entry name" value="DUF6226"/>
</dbReference>
<gene>
    <name evidence="2" type="ORF">D3226_08445</name>
</gene>
<dbReference type="RefSeq" id="WP_202382076.1">
    <property type="nucleotide sequence ID" value="NZ_BAAAMA010000002.1"/>
</dbReference>
<protein>
    <submittedName>
        <fullName evidence="2">Uncharacterized protein</fullName>
    </submittedName>
</protein>
<dbReference type="Pfam" id="PF19736">
    <property type="entry name" value="DUF6226"/>
    <property type="match status" value="1"/>
</dbReference>
<proteinExistence type="predicted"/>
<comment type="caution">
    <text evidence="2">The sequence shown here is derived from an EMBL/GenBank/DDBJ whole genome shotgun (WGS) entry which is preliminary data.</text>
</comment>